<feature type="domain" description="Small-subunit processome Utp12" evidence="5">
    <location>
        <begin position="130"/>
        <end position="233"/>
    </location>
</feature>
<feature type="compositionally biased region" description="Acidic residues" evidence="4">
    <location>
        <begin position="256"/>
        <end position="266"/>
    </location>
</feature>
<evidence type="ECO:0000256" key="1">
    <source>
        <dbReference type="ARBA" id="ARBA00004123"/>
    </source>
</evidence>
<reference evidence="6 7" key="1">
    <citation type="journal article" date="2017" name="Curr. Biol.">
        <title>Genome architecture and evolution of a unichromosomal asexual nematode.</title>
        <authorList>
            <person name="Fradin H."/>
            <person name="Zegar C."/>
            <person name="Gutwein M."/>
            <person name="Lucas J."/>
            <person name="Kovtun M."/>
            <person name="Corcoran D."/>
            <person name="Baugh L.R."/>
            <person name="Kiontke K."/>
            <person name="Gunsalus K."/>
            <person name="Fitch D.H."/>
            <person name="Piano F."/>
        </authorList>
    </citation>
    <scope>NUCLEOTIDE SEQUENCE [LARGE SCALE GENOMIC DNA]</scope>
    <source>
        <strain evidence="6">PF1309</strain>
    </source>
</reference>
<feature type="region of interest" description="Disordered" evidence="4">
    <location>
        <begin position="249"/>
        <end position="353"/>
    </location>
</feature>
<dbReference type="Proteomes" id="UP000218231">
    <property type="component" value="Unassembled WGS sequence"/>
</dbReference>
<dbReference type="GO" id="GO:0000462">
    <property type="term" value="P:maturation of SSU-rRNA from tricistronic rRNA transcript (SSU-rRNA, 5.8S rRNA, LSU-rRNA)"/>
    <property type="evidence" value="ECO:0007669"/>
    <property type="project" value="TreeGrafter"/>
</dbReference>
<dbReference type="OrthoDB" id="30195at2759"/>
<organism evidence="6 7">
    <name type="scientific">Diploscapter pachys</name>
    <dbReference type="NCBI Taxonomy" id="2018661"/>
    <lineage>
        <taxon>Eukaryota</taxon>
        <taxon>Metazoa</taxon>
        <taxon>Ecdysozoa</taxon>
        <taxon>Nematoda</taxon>
        <taxon>Chromadorea</taxon>
        <taxon>Rhabditida</taxon>
        <taxon>Rhabditina</taxon>
        <taxon>Rhabditomorpha</taxon>
        <taxon>Rhabditoidea</taxon>
        <taxon>Rhabditidae</taxon>
        <taxon>Diploscapter</taxon>
    </lineage>
</organism>
<feature type="compositionally biased region" description="Acidic residues" evidence="4">
    <location>
        <begin position="277"/>
        <end position="310"/>
    </location>
</feature>
<dbReference type="STRING" id="2018661.A0A2A2J5F1"/>
<evidence type="ECO:0000256" key="2">
    <source>
        <dbReference type="ARBA" id="ARBA00023242"/>
    </source>
</evidence>
<feature type="region of interest" description="Disordered" evidence="4">
    <location>
        <begin position="1"/>
        <end position="87"/>
    </location>
</feature>
<evidence type="ECO:0000256" key="4">
    <source>
        <dbReference type="SAM" id="MobiDB-lite"/>
    </source>
</evidence>
<evidence type="ECO:0000256" key="3">
    <source>
        <dbReference type="ARBA" id="ARBA00038335"/>
    </source>
</evidence>
<dbReference type="GO" id="GO:0005730">
    <property type="term" value="C:nucleolus"/>
    <property type="evidence" value="ECO:0007669"/>
    <property type="project" value="TreeGrafter"/>
</dbReference>
<dbReference type="Pfam" id="PF04003">
    <property type="entry name" value="Utp12"/>
    <property type="match status" value="1"/>
</dbReference>
<gene>
    <name evidence="6" type="ORF">WR25_20695</name>
</gene>
<comment type="subcellular location">
    <subcellularLocation>
        <location evidence="1">Nucleus</location>
    </subcellularLocation>
</comment>
<feature type="compositionally biased region" description="Acidic residues" evidence="4">
    <location>
        <begin position="323"/>
        <end position="353"/>
    </location>
</feature>
<evidence type="ECO:0000313" key="7">
    <source>
        <dbReference type="Proteomes" id="UP000218231"/>
    </source>
</evidence>
<keyword evidence="2" id="KW-0539">Nucleus</keyword>
<sequence>MARDRKRKSKTSEGEPDEVMAMQLAAEPATPQSTNGVVPTPKKGRTPRHANGLPNGNSTKKAVQETPMKAEKVAPEVKATPNQKKKKEMTLGEKLAAQNREKGKPASAAKLATGEGSMAMLLTQGLIARDDEKIDAVLREERPEIIFKTIHDLQSIHIIPILKLLDQRLRTRSATNITPWLKWIRSIFNVHMGYLTSVSTVESEIASLLDWLKSRVAHQTKIFEINEKLNVILDQIERRNKKSFDTQQPLVIFGNEDSDDSEDDLESLVSEGSGEGSEAEWWNDEDGDGASSDDDSESDDQLEDDSDADLDAVISKRRRLGDEDNESESGEDENGEEEGDVQMESDDNGDSDE</sequence>
<dbReference type="InterPro" id="IPR007148">
    <property type="entry name" value="SSU_processome_Utp12"/>
</dbReference>
<name>A0A2A2J5F1_9BILA</name>
<evidence type="ECO:0000259" key="5">
    <source>
        <dbReference type="Pfam" id="PF04003"/>
    </source>
</evidence>
<proteinExistence type="inferred from homology"/>
<protein>
    <recommendedName>
        <fullName evidence="5">Small-subunit processome Utp12 domain-containing protein</fullName>
    </recommendedName>
</protein>
<keyword evidence="7" id="KW-1185">Reference proteome</keyword>
<dbReference type="PANTHER" id="PTHR44267:SF1">
    <property type="entry name" value="WD REPEAT-CONTAINING PROTEIN 43"/>
    <property type="match status" value="1"/>
</dbReference>
<comment type="similarity">
    <text evidence="3">Belongs to the UTP5 family.</text>
</comment>
<dbReference type="PANTHER" id="PTHR44267">
    <property type="entry name" value="WD REPEAT-CONTAINING PROTEIN 43"/>
    <property type="match status" value="1"/>
</dbReference>
<evidence type="ECO:0000313" key="6">
    <source>
        <dbReference type="EMBL" id="PAV56901.1"/>
    </source>
</evidence>
<dbReference type="EMBL" id="LIAE01010673">
    <property type="protein sequence ID" value="PAV56901.1"/>
    <property type="molecule type" value="Genomic_DNA"/>
</dbReference>
<accession>A0A2A2J5F1</accession>
<dbReference type="AlphaFoldDB" id="A0A2A2J5F1"/>
<dbReference type="InterPro" id="IPR052414">
    <property type="entry name" value="U3_snoRNA-assoc_WDR"/>
</dbReference>
<comment type="caution">
    <text evidence="6">The sequence shown here is derived from an EMBL/GenBank/DDBJ whole genome shotgun (WGS) entry which is preliminary data.</text>
</comment>